<accession>A0A0N4VG34</accession>
<feature type="transmembrane region" description="Helical" evidence="7">
    <location>
        <begin position="165"/>
        <end position="184"/>
    </location>
</feature>
<dbReference type="AlphaFoldDB" id="A0A0N4VG34"/>
<comment type="domain">
    <text evidence="7">The DHHC domain is required for palmitoyltransferase activity.</text>
</comment>
<dbReference type="WBParaSite" id="EVEC_0000972901-mRNA-1">
    <property type="protein sequence ID" value="EVEC_0000972901-mRNA-1"/>
    <property type="gene ID" value="EVEC_0000972901"/>
</dbReference>
<keyword evidence="3 7" id="KW-0812">Transmembrane</keyword>
<dbReference type="PANTHER" id="PTHR12246">
    <property type="entry name" value="PALMITOYLTRANSFERASE ZDHHC16"/>
    <property type="match status" value="1"/>
</dbReference>
<dbReference type="EC" id="2.3.1.225" evidence="7"/>
<name>A0A0N4VG34_ENTVE</name>
<evidence type="ECO:0000256" key="1">
    <source>
        <dbReference type="ARBA" id="ARBA00004141"/>
    </source>
</evidence>
<evidence type="ECO:0000256" key="4">
    <source>
        <dbReference type="ARBA" id="ARBA00022989"/>
    </source>
</evidence>
<evidence type="ECO:0000256" key="7">
    <source>
        <dbReference type="RuleBase" id="RU079119"/>
    </source>
</evidence>
<evidence type="ECO:0000256" key="5">
    <source>
        <dbReference type="ARBA" id="ARBA00023136"/>
    </source>
</evidence>
<reference evidence="11" key="1">
    <citation type="submission" date="2017-02" db="UniProtKB">
        <authorList>
            <consortium name="WormBaseParasite"/>
        </authorList>
    </citation>
    <scope>IDENTIFICATION</scope>
</reference>
<comment type="catalytic activity">
    <reaction evidence="7">
        <text>L-cysteinyl-[protein] + hexadecanoyl-CoA = S-hexadecanoyl-L-cysteinyl-[protein] + CoA</text>
        <dbReference type="Rhea" id="RHEA:36683"/>
        <dbReference type="Rhea" id="RHEA-COMP:10131"/>
        <dbReference type="Rhea" id="RHEA-COMP:11032"/>
        <dbReference type="ChEBI" id="CHEBI:29950"/>
        <dbReference type="ChEBI" id="CHEBI:57287"/>
        <dbReference type="ChEBI" id="CHEBI:57379"/>
        <dbReference type="ChEBI" id="CHEBI:74151"/>
        <dbReference type="EC" id="2.3.1.225"/>
    </reaction>
</comment>
<keyword evidence="6 7" id="KW-0012">Acyltransferase</keyword>
<dbReference type="InterPro" id="IPR039859">
    <property type="entry name" value="PFA4/ZDH16/20/ERF2-like"/>
</dbReference>
<evidence type="ECO:0000256" key="3">
    <source>
        <dbReference type="ARBA" id="ARBA00022692"/>
    </source>
</evidence>
<feature type="domain" description="Palmitoyltransferase DHHC" evidence="8">
    <location>
        <begin position="121"/>
        <end position="263"/>
    </location>
</feature>
<protein>
    <recommendedName>
        <fullName evidence="7">Palmitoyltransferase</fullName>
        <ecNumber evidence="7">2.3.1.225</ecNumber>
    </recommendedName>
</protein>
<feature type="transmembrane region" description="Helical" evidence="7">
    <location>
        <begin position="84"/>
        <end position="103"/>
    </location>
</feature>
<proteinExistence type="inferred from homology"/>
<evidence type="ECO:0000313" key="11">
    <source>
        <dbReference type="WBParaSite" id="EVEC_0000972901-mRNA-1"/>
    </source>
</evidence>
<dbReference type="PROSITE" id="PS50216">
    <property type="entry name" value="DHHC"/>
    <property type="match status" value="1"/>
</dbReference>
<dbReference type="GO" id="GO:0016020">
    <property type="term" value="C:membrane"/>
    <property type="evidence" value="ECO:0007669"/>
    <property type="project" value="UniProtKB-SubCell"/>
</dbReference>
<feature type="transmembrane region" description="Helical" evidence="7">
    <location>
        <begin position="229"/>
        <end position="253"/>
    </location>
</feature>
<keyword evidence="4 7" id="KW-1133">Transmembrane helix</keyword>
<dbReference type="InterPro" id="IPR001594">
    <property type="entry name" value="Palmitoyltrfase_DHHC"/>
</dbReference>
<dbReference type="Pfam" id="PF01529">
    <property type="entry name" value="DHHC"/>
    <property type="match status" value="1"/>
</dbReference>
<evidence type="ECO:0000256" key="2">
    <source>
        <dbReference type="ARBA" id="ARBA00022679"/>
    </source>
</evidence>
<evidence type="ECO:0000313" key="10">
    <source>
        <dbReference type="Proteomes" id="UP000274131"/>
    </source>
</evidence>
<keyword evidence="5 7" id="KW-0472">Membrane</keyword>
<evidence type="ECO:0000313" key="9">
    <source>
        <dbReference type="EMBL" id="VDD94375.1"/>
    </source>
</evidence>
<comment type="similarity">
    <text evidence="7">Belongs to the DHHC palmitoyltransferase family.</text>
</comment>
<keyword evidence="10" id="KW-1185">Reference proteome</keyword>
<dbReference type="EMBL" id="UXUI01009827">
    <property type="protein sequence ID" value="VDD94375.1"/>
    <property type="molecule type" value="Genomic_DNA"/>
</dbReference>
<dbReference type="Proteomes" id="UP000274131">
    <property type="component" value="Unassembled WGS sequence"/>
</dbReference>
<evidence type="ECO:0000256" key="6">
    <source>
        <dbReference type="ARBA" id="ARBA00023315"/>
    </source>
</evidence>
<evidence type="ECO:0000259" key="8">
    <source>
        <dbReference type="Pfam" id="PF01529"/>
    </source>
</evidence>
<organism evidence="11">
    <name type="scientific">Enterobius vermicularis</name>
    <name type="common">Human pinworm</name>
    <dbReference type="NCBI Taxonomy" id="51028"/>
    <lineage>
        <taxon>Eukaryota</taxon>
        <taxon>Metazoa</taxon>
        <taxon>Ecdysozoa</taxon>
        <taxon>Nematoda</taxon>
        <taxon>Chromadorea</taxon>
        <taxon>Rhabditida</taxon>
        <taxon>Spirurina</taxon>
        <taxon>Oxyuridomorpha</taxon>
        <taxon>Oxyuroidea</taxon>
        <taxon>Oxyuridae</taxon>
        <taxon>Enterobius</taxon>
    </lineage>
</organism>
<dbReference type="OrthoDB" id="331948at2759"/>
<sequence length="323" mass="37613">MLAGLRRLSGGTNVKVLLTRFGSAVVKPFALFFFAYVGFLEIFVRRYLGRCLCFVVYGLLILVVTSEFFVVLPYEHHTRNSILIPLYVLAAFYIIPNILFHYYKSCTVDPGFPEKRNVGPWCSQCKNYKPQRTHHCSVCARCVLHMDHHCVWINQCVGLYNHRHFFQFVVFVWLGMVLILYSNYNCFWEHLNYLDNPEIMPFCVEDIELAPWKGWVCSNMGKIVSGCLFFNYGLAILLFFVLGGFTLWIAYLVSIGETLVELLHHTNTLPCISRTRSPYDLGFVANWKRFLGINRNHTFIRHILLPSSHFEPFSRNESLEHLI</sequence>
<reference evidence="9 10" key="2">
    <citation type="submission" date="2018-10" db="EMBL/GenBank/DDBJ databases">
        <authorList>
            <consortium name="Pathogen Informatics"/>
        </authorList>
    </citation>
    <scope>NUCLEOTIDE SEQUENCE [LARGE SCALE GENOMIC DNA]</scope>
</reference>
<gene>
    <name evidence="9" type="ORF">EVEC_LOCUS9126</name>
</gene>
<keyword evidence="2 7" id="KW-0808">Transferase</keyword>
<dbReference type="GO" id="GO:0019706">
    <property type="term" value="F:protein-cysteine S-palmitoyltransferase activity"/>
    <property type="evidence" value="ECO:0007669"/>
    <property type="project" value="UniProtKB-EC"/>
</dbReference>
<comment type="subcellular location">
    <subcellularLocation>
        <location evidence="1">Membrane</location>
        <topology evidence="1">Multi-pass membrane protein</topology>
    </subcellularLocation>
</comment>
<feature type="transmembrane region" description="Helical" evidence="7">
    <location>
        <begin position="51"/>
        <end position="72"/>
    </location>
</feature>
<feature type="transmembrane region" description="Helical" evidence="7">
    <location>
        <begin position="25"/>
        <end position="44"/>
    </location>
</feature>